<organism evidence="1 2">
    <name type="scientific">Panagrolaimus sp. PS1159</name>
    <dbReference type="NCBI Taxonomy" id="55785"/>
    <lineage>
        <taxon>Eukaryota</taxon>
        <taxon>Metazoa</taxon>
        <taxon>Ecdysozoa</taxon>
        <taxon>Nematoda</taxon>
        <taxon>Chromadorea</taxon>
        <taxon>Rhabditida</taxon>
        <taxon>Tylenchina</taxon>
        <taxon>Panagrolaimomorpha</taxon>
        <taxon>Panagrolaimoidea</taxon>
        <taxon>Panagrolaimidae</taxon>
        <taxon>Panagrolaimus</taxon>
    </lineage>
</organism>
<dbReference type="WBParaSite" id="PS1159_v2.g12503.t1">
    <property type="protein sequence ID" value="PS1159_v2.g12503.t1"/>
    <property type="gene ID" value="PS1159_v2.g12503"/>
</dbReference>
<proteinExistence type="predicted"/>
<evidence type="ECO:0000313" key="1">
    <source>
        <dbReference type="Proteomes" id="UP000887580"/>
    </source>
</evidence>
<accession>A0AC35F0T2</accession>
<evidence type="ECO:0000313" key="2">
    <source>
        <dbReference type="WBParaSite" id="PS1159_v2.g12503.t1"/>
    </source>
</evidence>
<dbReference type="Proteomes" id="UP000887580">
    <property type="component" value="Unplaced"/>
</dbReference>
<sequence length="250" mass="28256">MEKIIRDRFKNDSSNSTNNSTLSLHISYENSNEALSLNINFQKLWLNQRQKQINPALAFVSQNPFEFQRQKNDKVPEPEVSQFKASQQLINPALIKMLQTLSFSNEASKRWDTVEDGKRVAAKILETKRIHTLDLSGNTLGVQASGPIAEALKKHPELKIAQWKDLFTTRLNTEIPVVLIAQWKDLFTTRLNTEIPVVLKSFTDAMVFAGTRLTTLDLSDNAIGPQAIHGLQDFLSSEACFGLKNLYLNN</sequence>
<protein>
    <submittedName>
        <fullName evidence="2">Uncharacterized protein</fullName>
    </submittedName>
</protein>
<name>A0AC35F0T2_9BILA</name>
<reference evidence="2" key="1">
    <citation type="submission" date="2022-11" db="UniProtKB">
        <authorList>
            <consortium name="WormBaseParasite"/>
        </authorList>
    </citation>
    <scope>IDENTIFICATION</scope>
</reference>